<feature type="region of interest" description="Disordered" evidence="1">
    <location>
        <begin position="407"/>
        <end position="443"/>
    </location>
</feature>
<dbReference type="Proteomes" id="UP000594260">
    <property type="component" value="Unplaced"/>
</dbReference>
<feature type="compositionally biased region" description="Basic and acidic residues" evidence="1">
    <location>
        <begin position="415"/>
        <end position="429"/>
    </location>
</feature>
<accession>A0A7M7KJQ5</accession>
<evidence type="ECO:0000313" key="3">
    <source>
        <dbReference type="EnsemblMetazoa" id="XP_022667998"/>
    </source>
</evidence>
<name>A0A7M7KJQ5_VARDE</name>
<feature type="compositionally biased region" description="Polar residues" evidence="1">
    <location>
        <begin position="271"/>
        <end position="286"/>
    </location>
</feature>
<dbReference type="AlphaFoldDB" id="A0A7M7KJQ5"/>
<dbReference type="KEGG" id="vde:111253187"/>
<feature type="chain" id="PRO_5029817832" evidence="2">
    <location>
        <begin position="24"/>
        <end position="443"/>
    </location>
</feature>
<feature type="signal peptide" evidence="2">
    <location>
        <begin position="1"/>
        <end position="23"/>
    </location>
</feature>
<feature type="region of interest" description="Disordered" evidence="1">
    <location>
        <begin position="205"/>
        <end position="313"/>
    </location>
</feature>
<keyword evidence="2" id="KW-0732">Signal</keyword>
<protein>
    <submittedName>
        <fullName evidence="3">Uncharacterized protein</fullName>
    </submittedName>
</protein>
<keyword evidence="4" id="KW-1185">Reference proteome</keyword>
<dbReference type="InParanoid" id="A0A7M7KJQ5"/>
<reference evidence="3" key="1">
    <citation type="submission" date="2021-01" db="UniProtKB">
        <authorList>
            <consortium name="EnsemblMetazoa"/>
        </authorList>
    </citation>
    <scope>IDENTIFICATION</scope>
</reference>
<evidence type="ECO:0000256" key="2">
    <source>
        <dbReference type="SAM" id="SignalP"/>
    </source>
</evidence>
<dbReference type="RefSeq" id="XP_022667998.1">
    <property type="nucleotide sequence ID" value="XM_022812263.1"/>
</dbReference>
<dbReference type="GeneID" id="111253187"/>
<sequence length="443" mass="47991">MISRRPMLLLMAIFWSSQQFVAAQLNSFGLGQFGNQHLSTGPFGGSTGPYGDFEEGAFSQFQRVSANGPQFNLNSLMGYGIPPGVNFGSQARAEGFDSQGNYAPGGFGAGQSFSTAAQSNFPQEFSNQNGQFGQDVVGQQGHQISQAELNHAQLGATGQFSQDQAALQPQVDRLQQGGHGPQTGFSRIHNHGPEPVQDLAQVSVGQHGRGDGYNQGAAVLGQPGQPVLRPSQQRNVPLPGHISGTRHLSEQHDQQAQQLPHHQQHPQEQHGSSGHNTHAVQHLASQSRDHQGGHPSEGVGTHGIHNRGHEQANGETLQGKALLQNHHQQTDGTRQYNKVNYNDVSQYTQQYDGQQLGLQVPPQYQQQVLAGVQHKDGGKGGHGTAAASTHPTLQGIPLEAFAQYQDEQLGKRTFQKHDSEQRSARHDDQLSYLVGQQEAHQQR</sequence>
<proteinExistence type="predicted"/>
<evidence type="ECO:0000313" key="4">
    <source>
        <dbReference type="Proteomes" id="UP000594260"/>
    </source>
</evidence>
<dbReference type="EnsemblMetazoa" id="XM_022812263">
    <property type="protein sequence ID" value="XP_022667998"/>
    <property type="gene ID" value="LOC111253187"/>
</dbReference>
<organism evidence="3 4">
    <name type="scientific">Varroa destructor</name>
    <name type="common">Honeybee mite</name>
    <dbReference type="NCBI Taxonomy" id="109461"/>
    <lineage>
        <taxon>Eukaryota</taxon>
        <taxon>Metazoa</taxon>
        <taxon>Ecdysozoa</taxon>
        <taxon>Arthropoda</taxon>
        <taxon>Chelicerata</taxon>
        <taxon>Arachnida</taxon>
        <taxon>Acari</taxon>
        <taxon>Parasitiformes</taxon>
        <taxon>Mesostigmata</taxon>
        <taxon>Gamasina</taxon>
        <taxon>Dermanyssoidea</taxon>
        <taxon>Varroidae</taxon>
        <taxon>Varroa</taxon>
    </lineage>
</organism>
<evidence type="ECO:0000256" key="1">
    <source>
        <dbReference type="SAM" id="MobiDB-lite"/>
    </source>
</evidence>